<dbReference type="Gene3D" id="3.30.65.10">
    <property type="entry name" value="Bacterial Topoisomerase I, domain 1"/>
    <property type="match status" value="1"/>
</dbReference>
<dbReference type="RefSeq" id="WP_102521384.1">
    <property type="nucleotide sequence ID" value="NZ_LT960611.1"/>
</dbReference>
<evidence type="ECO:0000256" key="4">
    <source>
        <dbReference type="SAM" id="Phobius"/>
    </source>
</evidence>
<organism evidence="6 7">
    <name type="scientific">Vibrio tapetis subsp. tapetis</name>
    <dbReference type="NCBI Taxonomy" id="1671868"/>
    <lineage>
        <taxon>Bacteria</taxon>
        <taxon>Pseudomonadati</taxon>
        <taxon>Pseudomonadota</taxon>
        <taxon>Gammaproteobacteria</taxon>
        <taxon>Vibrionales</taxon>
        <taxon>Vibrionaceae</taxon>
        <taxon>Vibrio</taxon>
    </lineage>
</organism>
<keyword evidence="7" id="KW-1185">Reference proteome</keyword>
<dbReference type="PROSITE" id="PS51999">
    <property type="entry name" value="ZF_GRF"/>
    <property type="match status" value="1"/>
</dbReference>
<dbReference type="Proteomes" id="UP000235828">
    <property type="component" value="Chromosome A"/>
</dbReference>
<feature type="transmembrane region" description="Helical" evidence="4">
    <location>
        <begin position="6"/>
        <end position="23"/>
    </location>
</feature>
<dbReference type="InterPro" id="IPR014538">
    <property type="entry name" value="UCP028063_topo_Znf"/>
</dbReference>
<dbReference type="GO" id="GO:0008270">
    <property type="term" value="F:zinc ion binding"/>
    <property type="evidence" value="ECO:0007669"/>
    <property type="project" value="UniProtKB-KW"/>
</dbReference>
<dbReference type="InterPro" id="IPR010666">
    <property type="entry name" value="Znf_GRF"/>
</dbReference>
<evidence type="ECO:0000259" key="5">
    <source>
        <dbReference type="PROSITE" id="PS51999"/>
    </source>
</evidence>
<dbReference type="AlphaFoldDB" id="A0A2N8Z9I3"/>
<sequence length="217" mass="24804">MESVAILLIVLVAFFMMYMRYFAKNYEPITYPYKKVGRLLNQSESAFYNALIAAVDNKAVVFSKVHMADVVTPPVGKNKKRWAAAFNRIARKHIDFVICRPGTLEVLCVIDFNDGSQLDKTKAEREKLLIHVCKTAGIPLIGANSKYSYQVGRLRKILAEYVDTISIEPEIRFCKECHSPMVMRVSNQGEFKGRRFYSCSRPACGYSEEYSEEVEWG</sequence>
<evidence type="ECO:0000256" key="3">
    <source>
        <dbReference type="ARBA" id="ARBA00022833"/>
    </source>
</evidence>
<name>A0A2N8Z9I3_9VIBR</name>
<dbReference type="OrthoDB" id="5782056at2"/>
<dbReference type="EMBL" id="LT960611">
    <property type="protein sequence ID" value="SON48556.1"/>
    <property type="molecule type" value="Genomic_DNA"/>
</dbReference>
<keyword evidence="3" id="KW-0862">Zinc</keyword>
<keyword evidence="1" id="KW-0479">Metal-binding</keyword>
<protein>
    <submittedName>
        <fullName evidence="6">Putative topoisomerase zinc finger protein</fullName>
    </submittedName>
</protein>
<evidence type="ECO:0000313" key="6">
    <source>
        <dbReference type="EMBL" id="SON48556.1"/>
    </source>
</evidence>
<reference evidence="6 7" key="1">
    <citation type="submission" date="2017-10" db="EMBL/GenBank/DDBJ databases">
        <authorList>
            <person name="Banno H."/>
            <person name="Chua N.-H."/>
        </authorList>
    </citation>
    <scope>NUCLEOTIDE SEQUENCE [LARGE SCALE GENOMIC DNA]</scope>
    <source>
        <strain evidence="6">Vibrio tapetis CECT4600</strain>
    </source>
</reference>
<accession>A0A2N8Z9I3</accession>
<feature type="domain" description="GRF-type" evidence="5">
    <location>
        <begin position="174"/>
        <end position="217"/>
    </location>
</feature>
<keyword evidence="6" id="KW-0413">Isomerase</keyword>
<gene>
    <name evidence="6" type="ORF">VTAP4600_A0577</name>
</gene>
<dbReference type="GO" id="GO:0016853">
    <property type="term" value="F:isomerase activity"/>
    <property type="evidence" value="ECO:0007669"/>
    <property type="project" value="UniProtKB-KW"/>
</dbReference>
<keyword evidence="2" id="KW-0863">Zinc-finger</keyword>
<keyword evidence="4" id="KW-0812">Transmembrane</keyword>
<proteinExistence type="predicted"/>
<dbReference type="KEGG" id="vta:A0577"/>
<keyword evidence="4" id="KW-1133">Transmembrane helix</keyword>
<evidence type="ECO:0000313" key="7">
    <source>
        <dbReference type="Proteomes" id="UP000235828"/>
    </source>
</evidence>
<keyword evidence="4" id="KW-0472">Membrane</keyword>
<dbReference type="InterPro" id="IPR024402">
    <property type="entry name" value="DUF2726"/>
</dbReference>
<evidence type="ECO:0000256" key="1">
    <source>
        <dbReference type="ARBA" id="ARBA00022723"/>
    </source>
</evidence>
<evidence type="ECO:0000256" key="2">
    <source>
        <dbReference type="ARBA" id="ARBA00022771"/>
    </source>
</evidence>
<dbReference type="PIRSF" id="PIRSF028063">
    <property type="entry name" value="UCP028063"/>
    <property type="match status" value="1"/>
</dbReference>
<dbReference type="Pfam" id="PF10881">
    <property type="entry name" value="DUF2726"/>
    <property type="match status" value="1"/>
</dbReference>